<dbReference type="EMBL" id="LR797824">
    <property type="protein sequence ID" value="CAB4241634.1"/>
    <property type="molecule type" value="Genomic_DNA"/>
</dbReference>
<organism evidence="1">
    <name type="scientific">uncultured Caudovirales phage</name>
    <dbReference type="NCBI Taxonomy" id="2100421"/>
    <lineage>
        <taxon>Viruses</taxon>
        <taxon>Duplodnaviria</taxon>
        <taxon>Heunggongvirae</taxon>
        <taxon>Uroviricota</taxon>
        <taxon>Caudoviricetes</taxon>
        <taxon>Peduoviridae</taxon>
        <taxon>Maltschvirus</taxon>
        <taxon>Maltschvirus maltsch</taxon>
    </lineage>
</organism>
<gene>
    <name evidence="1" type="ORF">UFOVP71_172</name>
</gene>
<proteinExistence type="predicted"/>
<reference evidence="1" key="1">
    <citation type="submission" date="2020-05" db="EMBL/GenBank/DDBJ databases">
        <authorList>
            <person name="Chiriac C."/>
            <person name="Salcher M."/>
            <person name="Ghai R."/>
            <person name="Kavagutti S V."/>
        </authorList>
    </citation>
    <scope>NUCLEOTIDE SEQUENCE</scope>
</reference>
<protein>
    <submittedName>
        <fullName evidence="1">Uncharacterized protein</fullName>
    </submittedName>
</protein>
<accession>A0A6J5TBH6</accession>
<sequence length="112" mass="12940">MKLMITTQIQENYGAHDWDGTGACPQYWKFKGGNDYSYSLGSVLRNTEALAELVELFRGQIESDNKGYREYIIGWSVEADDFLTEFEQSQLEYDGHIAYRTQELKLPEQEAV</sequence>
<evidence type="ECO:0000313" key="1">
    <source>
        <dbReference type="EMBL" id="CAB4241634.1"/>
    </source>
</evidence>
<name>A0A6J5TBH6_9CAUD</name>